<reference evidence="1 2" key="1">
    <citation type="submission" date="2016-10" db="EMBL/GenBank/DDBJ databases">
        <authorList>
            <person name="de Groot N.N."/>
        </authorList>
    </citation>
    <scope>NUCLEOTIDE SEQUENCE [LARGE SCALE GENOMIC DNA]</scope>
    <source>
        <strain evidence="1 2">DSM 44778</strain>
    </source>
</reference>
<protein>
    <submittedName>
        <fullName evidence="1">Coat F domain-containing protein</fullName>
    </submittedName>
</protein>
<dbReference type="Pfam" id="PF07875">
    <property type="entry name" value="Coat_F"/>
    <property type="match status" value="1"/>
</dbReference>
<organism evidence="1 2">
    <name type="scientific">Thermoflavimicrobium dichotomicum</name>
    <dbReference type="NCBI Taxonomy" id="46223"/>
    <lineage>
        <taxon>Bacteria</taxon>
        <taxon>Bacillati</taxon>
        <taxon>Bacillota</taxon>
        <taxon>Bacilli</taxon>
        <taxon>Bacillales</taxon>
        <taxon>Thermoactinomycetaceae</taxon>
        <taxon>Thermoflavimicrobium</taxon>
    </lineage>
</organism>
<gene>
    <name evidence="1" type="ORF">SAMN05421852_10392</name>
</gene>
<keyword evidence="2" id="KW-1185">Reference proteome</keyword>
<evidence type="ECO:0000313" key="1">
    <source>
        <dbReference type="EMBL" id="SFI97071.1"/>
    </source>
</evidence>
<sequence>MGLHVHEMVQDMLLLEKQIAETYQHTYLSTVNEGLRDYLQQSQIETNQLYSRIYNEMLQRGWVHTKVEARNAIESAIIYWEQYKEKHPELESK</sequence>
<name>A0A1I3MJI6_9BACL</name>
<dbReference type="Proteomes" id="UP000199545">
    <property type="component" value="Unassembled WGS sequence"/>
</dbReference>
<dbReference type="AlphaFoldDB" id="A0A1I3MJI6"/>
<dbReference type="OrthoDB" id="1685263at2"/>
<proteinExistence type="predicted"/>
<dbReference type="STRING" id="46223.SAMN05421852_10392"/>
<evidence type="ECO:0000313" key="2">
    <source>
        <dbReference type="Proteomes" id="UP000199545"/>
    </source>
</evidence>
<dbReference type="InterPro" id="IPR012851">
    <property type="entry name" value="Spore_coat_CotF-like"/>
</dbReference>
<dbReference type="RefSeq" id="WP_093228426.1">
    <property type="nucleotide sequence ID" value="NZ_FORR01000003.1"/>
</dbReference>
<accession>A0A1I3MJI6</accession>
<dbReference type="EMBL" id="FORR01000003">
    <property type="protein sequence ID" value="SFI97071.1"/>
    <property type="molecule type" value="Genomic_DNA"/>
</dbReference>